<evidence type="ECO:0000256" key="1">
    <source>
        <dbReference type="SAM" id="Phobius"/>
    </source>
</evidence>
<accession>A0A5B1LB89</accession>
<proteinExistence type="predicted"/>
<comment type="caution">
    <text evidence="2">The sequence shown here is derived from an EMBL/GenBank/DDBJ whole genome shotgun (WGS) entry which is preliminary data.</text>
</comment>
<dbReference type="EMBL" id="VUJV01000004">
    <property type="protein sequence ID" value="KAA1417905.1"/>
    <property type="molecule type" value="Genomic_DNA"/>
</dbReference>
<feature type="transmembrane region" description="Helical" evidence="1">
    <location>
        <begin position="38"/>
        <end position="55"/>
    </location>
</feature>
<organism evidence="2 3">
    <name type="scientific">Nocardioides humilatus</name>
    <dbReference type="NCBI Taxonomy" id="2607660"/>
    <lineage>
        <taxon>Bacteria</taxon>
        <taxon>Bacillati</taxon>
        <taxon>Actinomycetota</taxon>
        <taxon>Actinomycetes</taxon>
        <taxon>Propionibacteriales</taxon>
        <taxon>Nocardioidaceae</taxon>
        <taxon>Nocardioides</taxon>
    </lineage>
</organism>
<keyword evidence="1" id="KW-0812">Transmembrane</keyword>
<keyword evidence="3" id="KW-1185">Reference proteome</keyword>
<evidence type="ECO:0000313" key="2">
    <source>
        <dbReference type="EMBL" id="KAA1417905.1"/>
    </source>
</evidence>
<reference evidence="2 3" key="1">
    <citation type="submission" date="2019-09" db="EMBL/GenBank/DDBJ databases">
        <title>Nocardioides panacisoli sp. nov., isolated from the soil of a ginseng field.</title>
        <authorList>
            <person name="Cho C."/>
        </authorList>
    </citation>
    <scope>NUCLEOTIDE SEQUENCE [LARGE SCALE GENOMIC DNA]</scope>
    <source>
        <strain evidence="2 3">BN130099</strain>
    </source>
</reference>
<keyword evidence="1" id="KW-1133">Transmembrane helix</keyword>
<dbReference type="RefSeq" id="WP_149729125.1">
    <property type="nucleotide sequence ID" value="NZ_VUJV01000004.1"/>
</dbReference>
<reference evidence="2 3" key="2">
    <citation type="submission" date="2019-09" db="EMBL/GenBank/DDBJ databases">
        <authorList>
            <person name="Jin C."/>
        </authorList>
    </citation>
    <scope>NUCLEOTIDE SEQUENCE [LARGE SCALE GENOMIC DNA]</scope>
    <source>
        <strain evidence="2 3">BN130099</strain>
    </source>
</reference>
<protein>
    <submittedName>
        <fullName evidence="2">Uncharacterized protein</fullName>
    </submittedName>
</protein>
<evidence type="ECO:0000313" key="3">
    <source>
        <dbReference type="Proteomes" id="UP000325003"/>
    </source>
</evidence>
<gene>
    <name evidence="2" type="ORF">F0U44_14775</name>
</gene>
<keyword evidence="1" id="KW-0472">Membrane</keyword>
<dbReference type="AlphaFoldDB" id="A0A5B1LB89"/>
<dbReference type="Proteomes" id="UP000325003">
    <property type="component" value="Unassembled WGS sequence"/>
</dbReference>
<sequence length="75" mass="7328">MSTQQPSPALTGVVAIVAFGAGGALGAAVAAALAATDVVAVLLWIAGAFVGYRAGRALLRRIFVRAAHGVAPVGD</sequence>
<feature type="transmembrane region" description="Helical" evidence="1">
    <location>
        <begin position="12"/>
        <end position="32"/>
    </location>
</feature>
<name>A0A5B1LB89_9ACTN</name>